<reference evidence="4" key="1">
    <citation type="journal article" date="2023" name="G3 (Bethesda)">
        <title>Whole genome assembly and annotation of the endangered Caribbean coral Acropora cervicornis.</title>
        <authorList>
            <person name="Selwyn J.D."/>
            <person name="Vollmer S.V."/>
        </authorList>
    </citation>
    <scope>NUCLEOTIDE SEQUENCE</scope>
    <source>
        <strain evidence="4">K2</strain>
    </source>
</reference>
<reference evidence="4" key="2">
    <citation type="journal article" date="2023" name="Science">
        <title>Genomic signatures of disease resistance in endangered staghorn corals.</title>
        <authorList>
            <person name="Vollmer S.V."/>
            <person name="Selwyn J.D."/>
            <person name="Despard B.A."/>
            <person name="Roesel C.L."/>
        </authorList>
    </citation>
    <scope>NUCLEOTIDE SEQUENCE</scope>
    <source>
        <strain evidence="4">K2</strain>
    </source>
</reference>
<feature type="compositionally biased region" description="Basic and acidic residues" evidence="2">
    <location>
        <begin position="373"/>
        <end position="386"/>
    </location>
</feature>
<dbReference type="PANTHER" id="PTHR12635:SF7">
    <property type="entry name" value="RHO GTPASE ACTIVATING PROTEIN 6-RELATED"/>
    <property type="match status" value="1"/>
</dbReference>
<feature type="domain" description="Rho-GAP" evidence="3">
    <location>
        <begin position="469"/>
        <end position="618"/>
    </location>
</feature>
<feature type="non-terminal residue" evidence="4">
    <location>
        <position position="618"/>
    </location>
</feature>
<feature type="region of interest" description="Disordered" evidence="2">
    <location>
        <begin position="366"/>
        <end position="443"/>
    </location>
</feature>
<evidence type="ECO:0000313" key="5">
    <source>
        <dbReference type="Proteomes" id="UP001249851"/>
    </source>
</evidence>
<organism evidence="4 5">
    <name type="scientific">Acropora cervicornis</name>
    <name type="common">Staghorn coral</name>
    <dbReference type="NCBI Taxonomy" id="6130"/>
    <lineage>
        <taxon>Eukaryota</taxon>
        <taxon>Metazoa</taxon>
        <taxon>Cnidaria</taxon>
        <taxon>Anthozoa</taxon>
        <taxon>Hexacorallia</taxon>
        <taxon>Scleractinia</taxon>
        <taxon>Astrocoeniina</taxon>
        <taxon>Acroporidae</taxon>
        <taxon>Acropora</taxon>
    </lineage>
</organism>
<keyword evidence="1" id="KW-0343">GTPase activation</keyword>
<name>A0AAD9UWJ5_ACRCE</name>
<proteinExistence type="predicted"/>
<accession>A0AAD9UWJ5</accession>
<dbReference type="SMART" id="SM00324">
    <property type="entry name" value="RhoGAP"/>
    <property type="match status" value="1"/>
</dbReference>
<comment type="caution">
    <text evidence="4">The sequence shown here is derived from an EMBL/GenBank/DDBJ whole genome shotgun (WGS) entry which is preliminary data.</text>
</comment>
<dbReference type="InterPro" id="IPR000198">
    <property type="entry name" value="RhoGAP_dom"/>
</dbReference>
<dbReference type="InterPro" id="IPR037863">
    <property type="entry name" value="RHOGAP6/36"/>
</dbReference>
<dbReference type="EMBL" id="JARQWQ010000085">
    <property type="protein sequence ID" value="KAK2552588.1"/>
    <property type="molecule type" value="Genomic_DNA"/>
</dbReference>
<feature type="compositionally biased region" description="Polar residues" evidence="2">
    <location>
        <begin position="387"/>
        <end position="398"/>
    </location>
</feature>
<sequence length="618" mass="68878">VRHEMIAEVDIFNPFIGANHNRCDPSRSFSQYYKGYRQKNIYDNSRMNFEGETVLQGSNPTGKLDDSYVETFMVLYAREIVRETEAVERVSPFCRTETQSLVAMNESSDTRRQRKYPDIKTESSAYVSRVEQSAKEGHVKLVAATPDSMRAPKESTDESDGMSPKAENEGSVASAGKKKGFQKRASGAIANIGSVLRGGVSGGDEGVMRRLPRDVTKASSNMHDLTPHEDAGTQEKVSPTSPPKEKFFNKTWRNRLKVIPNAGSASWIPQDDFSWSSAEGSKVQLTNTPLSALSEAECIALQRVSQTRLKLLNLKSHITIPKDLRFQRKSLKRALSWKPKSPGSSHLDKDKENGVFSIPLHKAVAHQSCPDSADSKKSPKSIKEDTQFNSPSAVSTQEATDDSMKMRRDSTGSSLSQSSRSSNDTNHDTGNKPNKDTPSESTSWKSRLIDALTLLSSSAPATYLMDRQSALNPPLPHVPPIVLQAIEYLRSNGLHVLGIFRVGGSKKRMKQMRDQFDSGEKTEFKEDDDNPHDVAALFKEYFRDLPEPLLTRDLYSSFLETQSFKTQETQIMALRLLCCLLPIPNRDTLKVLLEFLAEVAQYSEDTKDDKGVEVSLSH</sequence>
<dbReference type="GO" id="GO:0007165">
    <property type="term" value="P:signal transduction"/>
    <property type="evidence" value="ECO:0007669"/>
    <property type="project" value="InterPro"/>
</dbReference>
<dbReference type="GO" id="GO:0005096">
    <property type="term" value="F:GTPase activator activity"/>
    <property type="evidence" value="ECO:0007669"/>
    <property type="project" value="UniProtKB-KW"/>
</dbReference>
<feature type="compositionally biased region" description="Basic and acidic residues" evidence="2">
    <location>
        <begin position="425"/>
        <end position="438"/>
    </location>
</feature>
<evidence type="ECO:0000256" key="1">
    <source>
        <dbReference type="ARBA" id="ARBA00022468"/>
    </source>
</evidence>
<dbReference type="PANTHER" id="PTHR12635">
    <property type="entry name" value="RHO-GTPASE-ACTIVATING PROTEIN 6 FAMILY MEMBER"/>
    <property type="match status" value="1"/>
</dbReference>
<feature type="region of interest" description="Disordered" evidence="2">
    <location>
        <begin position="143"/>
        <end position="179"/>
    </location>
</feature>
<dbReference type="PROSITE" id="PS50238">
    <property type="entry name" value="RHOGAP"/>
    <property type="match status" value="1"/>
</dbReference>
<dbReference type="SUPFAM" id="SSF48350">
    <property type="entry name" value="GTPase activation domain, GAP"/>
    <property type="match status" value="1"/>
</dbReference>
<feature type="compositionally biased region" description="Low complexity" evidence="2">
    <location>
        <begin position="411"/>
        <end position="422"/>
    </location>
</feature>
<gene>
    <name evidence="4" type="ORF">P5673_026238</name>
</gene>
<evidence type="ECO:0000313" key="4">
    <source>
        <dbReference type="EMBL" id="KAK2552588.1"/>
    </source>
</evidence>
<keyword evidence="5" id="KW-1185">Reference proteome</keyword>
<evidence type="ECO:0000256" key="2">
    <source>
        <dbReference type="SAM" id="MobiDB-lite"/>
    </source>
</evidence>
<dbReference type="Proteomes" id="UP001249851">
    <property type="component" value="Unassembled WGS sequence"/>
</dbReference>
<protein>
    <submittedName>
        <fullName evidence="4">Rho GTPase-activating protein 6</fullName>
    </submittedName>
</protein>
<dbReference type="AlphaFoldDB" id="A0AAD9UWJ5"/>
<dbReference type="Gene3D" id="1.10.555.10">
    <property type="entry name" value="Rho GTPase activation protein"/>
    <property type="match status" value="1"/>
</dbReference>
<feature type="region of interest" description="Disordered" evidence="2">
    <location>
        <begin position="216"/>
        <end position="246"/>
    </location>
</feature>
<dbReference type="InterPro" id="IPR008936">
    <property type="entry name" value="Rho_GTPase_activation_prot"/>
</dbReference>
<dbReference type="Pfam" id="PF00620">
    <property type="entry name" value="RhoGAP"/>
    <property type="match status" value="1"/>
</dbReference>
<evidence type="ECO:0000259" key="3">
    <source>
        <dbReference type="PROSITE" id="PS50238"/>
    </source>
</evidence>